<gene>
    <name evidence="4" type="primary">CSON006149</name>
</gene>
<dbReference type="AlphaFoldDB" id="A0A336LZW6"/>
<protein>
    <submittedName>
        <fullName evidence="4">CSON006149 protein</fullName>
    </submittedName>
</protein>
<name>A0A336LZW6_CULSO</name>
<dbReference type="GO" id="GO:0005813">
    <property type="term" value="C:centrosome"/>
    <property type="evidence" value="ECO:0007669"/>
    <property type="project" value="TreeGrafter"/>
</dbReference>
<organism evidence="4">
    <name type="scientific">Culicoides sonorensis</name>
    <name type="common">Biting midge</name>
    <dbReference type="NCBI Taxonomy" id="179676"/>
    <lineage>
        <taxon>Eukaryota</taxon>
        <taxon>Metazoa</taxon>
        <taxon>Ecdysozoa</taxon>
        <taxon>Arthropoda</taxon>
        <taxon>Hexapoda</taxon>
        <taxon>Insecta</taxon>
        <taxon>Pterygota</taxon>
        <taxon>Neoptera</taxon>
        <taxon>Endopterygota</taxon>
        <taxon>Diptera</taxon>
        <taxon>Nematocera</taxon>
        <taxon>Chironomoidea</taxon>
        <taxon>Ceratopogonidae</taxon>
        <taxon>Ceratopogoninae</taxon>
        <taxon>Culicoides</taxon>
        <taxon>Monoculicoides</taxon>
    </lineage>
</organism>
<reference evidence="3" key="1">
    <citation type="submission" date="2018-04" db="EMBL/GenBank/DDBJ databases">
        <authorList>
            <person name="Go L.Y."/>
            <person name="Mitchell J.A."/>
        </authorList>
    </citation>
    <scope>NUCLEOTIDE SEQUENCE</scope>
    <source>
        <tissue evidence="3">Whole organism</tissue>
    </source>
</reference>
<dbReference type="Pfam" id="PF13516">
    <property type="entry name" value="LRR_6"/>
    <property type="match status" value="2"/>
</dbReference>
<dbReference type="EMBL" id="UFQT01000233">
    <property type="protein sequence ID" value="SSX22123.1"/>
    <property type="molecule type" value="Genomic_DNA"/>
</dbReference>
<dbReference type="InterPro" id="IPR032675">
    <property type="entry name" value="LRR_dom_sf"/>
</dbReference>
<dbReference type="VEuPathDB" id="VectorBase:CSON006149"/>
<dbReference type="InterPro" id="IPR001611">
    <property type="entry name" value="Leu-rich_rpt"/>
</dbReference>
<evidence type="ECO:0000256" key="1">
    <source>
        <dbReference type="SAM" id="Coils"/>
    </source>
</evidence>
<dbReference type="PRINTS" id="PR02062">
    <property type="entry name" value="CENTROSOME78"/>
</dbReference>
<dbReference type="SMART" id="SM00368">
    <property type="entry name" value="LRR_RI"/>
    <property type="match status" value="4"/>
</dbReference>
<dbReference type="InterPro" id="IPR026212">
    <property type="entry name" value="Cep78"/>
</dbReference>
<dbReference type="Gene3D" id="3.80.10.10">
    <property type="entry name" value="Ribonuclease Inhibitor"/>
    <property type="match status" value="2"/>
</dbReference>
<accession>A0A336LZW6</accession>
<feature type="compositionally biased region" description="Polar residues" evidence="2">
    <location>
        <begin position="434"/>
        <end position="457"/>
    </location>
</feature>
<reference evidence="4" key="2">
    <citation type="submission" date="2018-07" db="EMBL/GenBank/DDBJ databases">
        <authorList>
            <person name="Quirk P.G."/>
            <person name="Krulwich T.A."/>
        </authorList>
    </citation>
    <scope>NUCLEOTIDE SEQUENCE</scope>
</reference>
<keyword evidence="1" id="KW-0175">Coiled coil</keyword>
<evidence type="ECO:0000313" key="3">
    <source>
        <dbReference type="EMBL" id="SSX01744.1"/>
    </source>
</evidence>
<evidence type="ECO:0000313" key="4">
    <source>
        <dbReference type="EMBL" id="SSX22123.1"/>
    </source>
</evidence>
<dbReference type="EMBL" id="UFQS01000233">
    <property type="protein sequence ID" value="SSX01744.1"/>
    <property type="molecule type" value="Genomic_DNA"/>
</dbReference>
<feature type="coiled-coil region" evidence="1">
    <location>
        <begin position="342"/>
        <end position="376"/>
    </location>
</feature>
<dbReference type="SUPFAM" id="SSF52047">
    <property type="entry name" value="RNI-like"/>
    <property type="match status" value="1"/>
</dbReference>
<proteinExistence type="predicted"/>
<feature type="region of interest" description="Disordered" evidence="2">
    <location>
        <begin position="428"/>
        <end position="466"/>
    </location>
</feature>
<dbReference type="GO" id="GO:0036064">
    <property type="term" value="C:ciliary basal body"/>
    <property type="evidence" value="ECO:0007669"/>
    <property type="project" value="TreeGrafter"/>
</dbReference>
<dbReference type="PANTHER" id="PTHR24110:SF3">
    <property type="entry name" value="CENTROSOMAL PROTEIN OF 78 KDA"/>
    <property type="match status" value="1"/>
</dbReference>
<sequence>MPEEKFKAPSRMKPFHLRYLELCKSKNLHPLPEVKAKNKDVTVLDFYGDRVKCDDWMVIFHSLYYDTSLHYVAIKLRKNNSNVMENVTSIKKARKIHGPPVLLTNYIFTELVDTLSNFMSKNENLTTLMLEGLPLKENFITYIAKGLSNNTSIKNLSFARSALRDEGCEIVCSTIKYLPNIDCLNFAQCQIGPKGAESIGNLIKFQKIVRFTKGWENTLRYRTIDPDTIPGLKRITMNGNPITDEGLDFIMEVLKEDAWIKVLDLQNCVLTDEGAKIICDCLNFNNTLIVIDIHGNSGMSMEAMQQVKMRLGAETDESCSEKSEELVQSDVKTGSSILREKLKMLEQQLETEQFRVRQLEALNETLHSQLMEIKKKISNVETLPIPDGFTLIETQYLDRIMSERQKSVVQQPKYMSPERVIAKFQKMSKDKNPSRATATQSEILQSNGFVDQESGGSKSLCRLPRTDERPVRSPYIEKNIGDTCENVATERSDEDIIKIFMRQKKKLPNSSMMHHFSEGPDV</sequence>
<evidence type="ECO:0000256" key="2">
    <source>
        <dbReference type="SAM" id="MobiDB-lite"/>
    </source>
</evidence>
<dbReference type="OMA" id="NEACHEI"/>
<dbReference type="GO" id="GO:0044782">
    <property type="term" value="P:cilium organization"/>
    <property type="evidence" value="ECO:0007669"/>
    <property type="project" value="TreeGrafter"/>
</dbReference>
<dbReference type="PANTHER" id="PTHR24110">
    <property type="entry name" value="CENTROSOMAL PROTEIN OF 78 KDA"/>
    <property type="match status" value="1"/>
</dbReference>